<evidence type="ECO:0000313" key="2">
    <source>
        <dbReference type="EMBL" id="CAI2372387.1"/>
    </source>
</evidence>
<dbReference type="InterPro" id="IPR043129">
    <property type="entry name" value="ATPase_NBD"/>
</dbReference>
<dbReference type="InterPro" id="IPR004000">
    <property type="entry name" value="Actin"/>
</dbReference>
<proteinExistence type="predicted"/>
<dbReference type="Pfam" id="PF00022">
    <property type="entry name" value="Actin"/>
    <property type="match status" value="2"/>
</dbReference>
<evidence type="ECO:0000313" key="3">
    <source>
        <dbReference type="Proteomes" id="UP001295684"/>
    </source>
</evidence>
<evidence type="ECO:0000256" key="1">
    <source>
        <dbReference type="ARBA" id="ARBA00049360"/>
    </source>
</evidence>
<comment type="caution">
    <text evidence="2">The sequence shown here is derived from an EMBL/GenBank/DDBJ whole genome shotgun (WGS) entry which is preliminary data.</text>
</comment>
<dbReference type="SUPFAM" id="SSF53067">
    <property type="entry name" value="Actin-like ATPase domain"/>
    <property type="match status" value="1"/>
</dbReference>
<protein>
    <submittedName>
        <fullName evidence="2">Uncharacterized protein</fullName>
    </submittedName>
</protein>
<accession>A0AAD1XGX0</accession>
<dbReference type="Gene3D" id="3.90.640.10">
    <property type="entry name" value="Actin, Chain A, domain 4"/>
    <property type="match status" value="1"/>
</dbReference>
<dbReference type="Proteomes" id="UP001295684">
    <property type="component" value="Unassembled WGS sequence"/>
</dbReference>
<reference evidence="2" key="1">
    <citation type="submission" date="2023-07" db="EMBL/GenBank/DDBJ databases">
        <authorList>
            <consortium name="AG Swart"/>
            <person name="Singh M."/>
            <person name="Singh A."/>
            <person name="Seah K."/>
            <person name="Emmerich C."/>
        </authorList>
    </citation>
    <scope>NUCLEOTIDE SEQUENCE</scope>
    <source>
        <strain evidence="2">DP1</strain>
    </source>
</reference>
<dbReference type="AlphaFoldDB" id="A0AAD1XGX0"/>
<organism evidence="2 3">
    <name type="scientific">Euplotes crassus</name>
    <dbReference type="NCBI Taxonomy" id="5936"/>
    <lineage>
        <taxon>Eukaryota</taxon>
        <taxon>Sar</taxon>
        <taxon>Alveolata</taxon>
        <taxon>Ciliophora</taxon>
        <taxon>Intramacronucleata</taxon>
        <taxon>Spirotrichea</taxon>
        <taxon>Hypotrichia</taxon>
        <taxon>Euplotida</taxon>
        <taxon>Euplotidae</taxon>
        <taxon>Moneuplotes</taxon>
    </lineage>
</organism>
<name>A0AAD1XGX0_EUPCR</name>
<gene>
    <name evidence="2" type="ORF">ECRASSUSDP1_LOCUS13717</name>
</gene>
<comment type="catalytic activity">
    <reaction evidence="1">
        <text>ATP + H2O = ADP + phosphate + H(+)</text>
        <dbReference type="Rhea" id="RHEA:13065"/>
        <dbReference type="ChEBI" id="CHEBI:15377"/>
        <dbReference type="ChEBI" id="CHEBI:15378"/>
        <dbReference type="ChEBI" id="CHEBI:30616"/>
        <dbReference type="ChEBI" id="CHEBI:43474"/>
        <dbReference type="ChEBI" id="CHEBI:456216"/>
    </reaction>
</comment>
<dbReference type="EMBL" id="CAMPGE010013672">
    <property type="protein sequence ID" value="CAI2372387.1"/>
    <property type="molecule type" value="Genomic_DNA"/>
</dbReference>
<dbReference type="Gene3D" id="3.30.420.40">
    <property type="match status" value="1"/>
</dbReference>
<keyword evidence="3" id="KW-1185">Reference proteome</keyword>
<sequence>MKNVIFQACIHIQAVLSLYSEGRTTSIVVDSGDDIKHALQIFEGYKIPQAIEKILLSRCDLTDYICRILKDEDYLFKTIVENKAIGYQKEIIRTECGELEESYALPDERPLKISTQRLQCPEFLFQPDLGGRECKSVHQLTYDSIMTCDLDVRKDLYANIILS</sequence>
<dbReference type="PANTHER" id="PTHR11937">
    <property type="entry name" value="ACTIN"/>
    <property type="match status" value="1"/>
</dbReference>